<dbReference type="Gene3D" id="2.60.40.420">
    <property type="entry name" value="Cupredoxins - blue copper proteins"/>
    <property type="match status" value="3"/>
</dbReference>
<feature type="chain" id="PRO_5016363652" evidence="3">
    <location>
        <begin position="28"/>
        <end position="465"/>
    </location>
</feature>
<keyword evidence="7" id="KW-1185">Reference proteome</keyword>
<dbReference type="GO" id="GO:0005507">
    <property type="term" value="F:copper ion binding"/>
    <property type="evidence" value="ECO:0007669"/>
    <property type="project" value="InterPro"/>
</dbReference>
<dbReference type="GO" id="GO:0030288">
    <property type="term" value="C:outer membrane-bounded periplasmic space"/>
    <property type="evidence" value="ECO:0007669"/>
    <property type="project" value="TreeGrafter"/>
</dbReference>
<protein>
    <submittedName>
        <fullName evidence="6">Copper oxidase</fullName>
    </submittedName>
</protein>
<dbReference type="Proteomes" id="UP000245461">
    <property type="component" value="Unassembled WGS sequence"/>
</dbReference>
<comment type="caution">
    <text evidence="6">The sequence shown here is derived from an EMBL/GenBank/DDBJ whole genome shotgun (WGS) entry which is preliminary data.</text>
</comment>
<dbReference type="GO" id="GO:0016491">
    <property type="term" value="F:oxidoreductase activity"/>
    <property type="evidence" value="ECO:0007669"/>
    <property type="project" value="UniProtKB-KW"/>
</dbReference>
<keyword evidence="2" id="KW-0560">Oxidoreductase</keyword>
<dbReference type="InterPro" id="IPR011707">
    <property type="entry name" value="Cu-oxidase-like_N"/>
</dbReference>
<dbReference type="PANTHER" id="PTHR11709">
    <property type="entry name" value="MULTI-COPPER OXIDASE"/>
    <property type="match status" value="1"/>
</dbReference>
<gene>
    <name evidence="6" type="ORF">DKG74_12405</name>
</gene>
<evidence type="ECO:0000259" key="4">
    <source>
        <dbReference type="Pfam" id="PF07731"/>
    </source>
</evidence>
<dbReference type="OrthoDB" id="9757546at2"/>
<sequence>MPQSRRQFLATGAAAIAATALPRAAGAATVDFVLEAKERPIQLPGCSGPTQAWTYGETWPLALRVKRHQPLTIEFRNGLKEHSTIHWHGLRIPHAMDGVPWITQDPVKPGGNFIYAFAPPDPGLFFFHPHCDDVTALSRGLAGVIIVEDPREEGLFDREELLVLMDWRVKEDGSYDTITTDKTAARAGTFGRLRTTNGKLSPVYQVRPGTRLRLRCINVDSSRIPLLDLAGATGQVIATDGNACEPFPLAAWPLGPAMRADIALMVPDQPGASFELHDVWQSTPVVLARFEVAGEPMPMAGRDRPLALPPAELPEPDLANAVKVELDLGAGLPDPAVLEFQKLFGADEICTTQRVFWSLNTKAWPGMSATGKPEPLGLMQSGTTYVVEMFNGTPHRHPMHLHGHTFKVIGSSKGEQPVRWGDTVLVEPKERLQIAFVGGEPGEWMVHCHIIEHQETGMMGYYRVA</sequence>
<evidence type="ECO:0000313" key="6">
    <source>
        <dbReference type="EMBL" id="PWR22661.1"/>
    </source>
</evidence>
<proteinExistence type="predicted"/>
<dbReference type="Pfam" id="PF07731">
    <property type="entry name" value="Cu-oxidase_2"/>
    <property type="match status" value="1"/>
</dbReference>
<name>A0A317E7P6_9PROT</name>
<dbReference type="PROSITE" id="PS00079">
    <property type="entry name" value="MULTICOPPER_OXIDASE1"/>
    <property type="match status" value="1"/>
</dbReference>
<dbReference type="Pfam" id="PF07732">
    <property type="entry name" value="Cu-oxidase_3"/>
    <property type="match status" value="1"/>
</dbReference>
<dbReference type="InterPro" id="IPR045087">
    <property type="entry name" value="Cu-oxidase_fam"/>
</dbReference>
<dbReference type="PANTHER" id="PTHR11709:SF2">
    <property type="entry name" value="MULTICOPPER OXIDASE LPR1"/>
    <property type="match status" value="1"/>
</dbReference>
<dbReference type="InterPro" id="IPR006311">
    <property type="entry name" value="TAT_signal"/>
</dbReference>
<dbReference type="InterPro" id="IPR033138">
    <property type="entry name" value="Cu_oxidase_CS"/>
</dbReference>
<feature type="domain" description="Plastocyanin-like" evidence="4">
    <location>
        <begin position="374"/>
        <end position="464"/>
    </location>
</feature>
<dbReference type="SUPFAM" id="SSF49503">
    <property type="entry name" value="Cupredoxins"/>
    <property type="match status" value="3"/>
</dbReference>
<dbReference type="EMBL" id="QGLE01000006">
    <property type="protein sequence ID" value="PWR22661.1"/>
    <property type="molecule type" value="Genomic_DNA"/>
</dbReference>
<feature type="signal peptide" evidence="3">
    <location>
        <begin position="1"/>
        <end position="27"/>
    </location>
</feature>
<evidence type="ECO:0000256" key="1">
    <source>
        <dbReference type="ARBA" id="ARBA00022723"/>
    </source>
</evidence>
<keyword evidence="3" id="KW-0732">Signal</keyword>
<evidence type="ECO:0000256" key="2">
    <source>
        <dbReference type="ARBA" id="ARBA00023002"/>
    </source>
</evidence>
<dbReference type="InterPro" id="IPR019546">
    <property type="entry name" value="TAT_signal_bac_arc"/>
</dbReference>
<dbReference type="AlphaFoldDB" id="A0A317E7P6"/>
<keyword evidence="1" id="KW-0479">Metal-binding</keyword>
<evidence type="ECO:0000313" key="7">
    <source>
        <dbReference type="Proteomes" id="UP000245461"/>
    </source>
</evidence>
<organism evidence="6 7">
    <name type="scientific">Zavarzinia aquatilis</name>
    <dbReference type="NCBI Taxonomy" id="2211142"/>
    <lineage>
        <taxon>Bacteria</taxon>
        <taxon>Pseudomonadati</taxon>
        <taxon>Pseudomonadota</taxon>
        <taxon>Alphaproteobacteria</taxon>
        <taxon>Rhodospirillales</taxon>
        <taxon>Zavarziniaceae</taxon>
        <taxon>Zavarzinia</taxon>
    </lineage>
</organism>
<evidence type="ECO:0000259" key="5">
    <source>
        <dbReference type="Pfam" id="PF07732"/>
    </source>
</evidence>
<dbReference type="RefSeq" id="WP_109906189.1">
    <property type="nucleotide sequence ID" value="NZ_QGLE01000006.1"/>
</dbReference>
<feature type="domain" description="Plastocyanin-like" evidence="5">
    <location>
        <begin position="46"/>
        <end position="151"/>
    </location>
</feature>
<dbReference type="InterPro" id="IPR011706">
    <property type="entry name" value="Cu-oxidase_C"/>
</dbReference>
<accession>A0A317E7P6</accession>
<dbReference type="InterPro" id="IPR008972">
    <property type="entry name" value="Cupredoxin"/>
</dbReference>
<evidence type="ECO:0000256" key="3">
    <source>
        <dbReference type="SAM" id="SignalP"/>
    </source>
</evidence>
<reference evidence="6 7" key="1">
    <citation type="submission" date="2018-05" db="EMBL/GenBank/DDBJ databases">
        <title>Zavarzinia sp. HR-AS.</title>
        <authorList>
            <person name="Lee Y."/>
            <person name="Jeon C.O."/>
        </authorList>
    </citation>
    <scope>NUCLEOTIDE SEQUENCE [LARGE SCALE GENOMIC DNA]</scope>
    <source>
        <strain evidence="6 7">HR-AS</strain>
    </source>
</reference>
<dbReference type="PROSITE" id="PS00080">
    <property type="entry name" value="MULTICOPPER_OXIDASE2"/>
    <property type="match status" value="1"/>
</dbReference>
<dbReference type="InterPro" id="IPR002355">
    <property type="entry name" value="Cu_oxidase_Cu_BS"/>
</dbReference>
<dbReference type="PROSITE" id="PS51318">
    <property type="entry name" value="TAT"/>
    <property type="match status" value="1"/>
</dbReference>
<dbReference type="Pfam" id="PF10518">
    <property type="entry name" value="TAT_signal"/>
    <property type="match status" value="1"/>
</dbReference>